<reference evidence="1 2" key="1">
    <citation type="journal article" date="2021" name="ISME Commun">
        <title>Automated analysis of genomic sequences facilitates high-throughput and comprehensive description of bacteria.</title>
        <authorList>
            <person name="Hitch T.C.A."/>
        </authorList>
    </citation>
    <scope>NUCLEOTIDE SEQUENCE [LARGE SCALE GENOMIC DNA]</scope>
    <source>
        <strain evidence="1 2">Sanger_31</strain>
    </source>
</reference>
<dbReference type="GO" id="GO:0016787">
    <property type="term" value="F:hydrolase activity"/>
    <property type="evidence" value="ECO:0007669"/>
    <property type="project" value="UniProtKB-KW"/>
</dbReference>
<protein>
    <submittedName>
        <fullName evidence="1">Hydrolase</fullName>
    </submittedName>
</protein>
<evidence type="ECO:0000313" key="1">
    <source>
        <dbReference type="EMBL" id="MCU6706488.1"/>
    </source>
</evidence>
<organism evidence="1 2">
    <name type="scientific">Hominimerdicola aceti</name>
    <dbReference type="NCBI Taxonomy" id="2981726"/>
    <lineage>
        <taxon>Bacteria</taxon>
        <taxon>Bacillati</taxon>
        <taxon>Bacillota</taxon>
        <taxon>Clostridia</taxon>
        <taxon>Eubacteriales</taxon>
        <taxon>Oscillospiraceae</taxon>
        <taxon>Hominimerdicola</taxon>
    </lineage>
</organism>
<keyword evidence="2" id="KW-1185">Reference proteome</keyword>
<sequence>MSKVTELKDKFVEIYTENIKRPGSEKLLNYLLSENSDFFVAPASTRYHGAYEGGLCEHSIHVYECLKSYLERERVKEDYNMEYSDESIAIVSLLHDICKVNLYRVSYRNAKNEQGVWEKVPYYEFHETLPYGHGEKSVYIVSSYMRLTREEAMAIRWHMGFSGEENKNSIGLALEMYPLALATHIADMESTFYIEGGKA</sequence>
<name>A0AAE3IM39_9FIRM</name>
<dbReference type="Proteomes" id="UP001208131">
    <property type="component" value="Unassembled WGS sequence"/>
</dbReference>
<keyword evidence="1" id="KW-0378">Hydrolase</keyword>
<dbReference type="RefSeq" id="WP_022287838.1">
    <property type="nucleotide sequence ID" value="NZ_JAOQJZ010000012.1"/>
</dbReference>
<evidence type="ECO:0000313" key="2">
    <source>
        <dbReference type="Proteomes" id="UP001208131"/>
    </source>
</evidence>
<gene>
    <name evidence="1" type="ORF">OCV57_11210</name>
</gene>
<dbReference type="Gene3D" id="1.10.3210.10">
    <property type="entry name" value="Hypothetical protein af1432"/>
    <property type="match status" value="1"/>
</dbReference>
<dbReference type="AlphaFoldDB" id="A0AAE3IM39"/>
<accession>A0AAE3IM39</accession>
<comment type="caution">
    <text evidence="1">The sequence shown here is derived from an EMBL/GenBank/DDBJ whole genome shotgun (WGS) entry which is preliminary data.</text>
</comment>
<dbReference type="SUPFAM" id="SSF109604">
    <property type="entry name" value="HD-domain/PDEase-like"/>
    <property type="match status" value="1"/>
</dbReference>
<dbReference type="EMBL" id="JAOQJZ010000012">
    <property type="protein sequence ID" value="MCU6706488.1"/>
    <property type="molecule type" value="Genomic_DNA"/>
</dbReference>
<proteinExistence type="predicted"/>